<sequence length="238" mass="28360">MIEIIKKLFHEAGYIVEEIQPEFESNIEHLSFFAKVTKEDRFDFFLVIELKEVKIVESILQKVVDKYFEYIVETNHEQGIDKNLSLLILLQEDSVQLENKLNTFVYDLEEDPYDFKKYVLSYTKEQFSLVEKQIKNEDSFTNVFQQIIQNKEMFSEFKSPSNKEACLIYDLISKCFIKLHFLTMEIDTLKLSNLENEIENELTVYQLEIRDKIISFESKDEMNLELLLEKLEVVEEGE</sequence>
<name>A0A0Q3RBB2_9BACI</name>
<keyword evidence="2" id="KW-1185">Reference proteome</keyword>
<evidence type="ECO:0000313" key="1">
    <source>
        <dbReference type="EMBL" id="KQL27510.1"/>
    </source>
</evidence>
<dbReference type="EMBL" id="LJIX01000003">
    <property type="protein sequence ID" value="KQL27510.1"/>
    <property type="molecule type" value="Genomic_DNA"/>
</dbReference>
<dbReference type="InterPro" id="IPR046905">
    <property type="entry name" value="ABC-3C_MC1"/>
</dbReference>
<dbReference type="RefSeq" id="WP_056681759.1">
    <property type="nucleotide sequence ID" value="NZ_LJIX01000003.1"/>
</dbReference>
<dbReference type="AlphaFoldDB" id="A0A0Q3RBB2"/>
<dbReference type="STRING" id="1637975.AN957_00795"/>
<gene>
    <name evidence="1" type="ORF">AN957_00795</name>
</gene>
<dbReference type="Pfam" id="PF20289">
    <property type="entry name" value="MComp1"/>
    <property type="match status" value="1"/>
</dbReference>
<dbReference type="Proteomes" id="UP000050996">
    <property type="component" value="Unassembled WGS sequence"/>
</dbReference>
<proteinExistence type="predicted"/>
<protein>
    <submittedName>
        <fullName evidence="1">Uncharacterized protein</fullName>
    </submittedName>
</protein>
<comment type="caution">
    <text evidence="1">The sequence shown here is derived from an EMBL/GenBank/DDBJ whole genome shotgun (WGS) entry which is preliminary data.</text>
</comment>
<accession>A0A0Q3RBB2</accession>
<evidence type="ECO:0000313" key="2">
    <source>
        <dbReference type="Proteomes" id="UP000050996"/>
    </source>
</evidence>
<reference evidence="1 2" key="1">
    <citation type="submission" date="2015-09" db="EMBL/GenBank/DDBJ databases">
        <title>Genome sequencing project for genomic taxonomy and phylogenomics of Bacillus-like bacteria.</title>
        <authorList>
            <person name="Liu B."/>
            <person name="Wang J."/>
            <person name="Zhu Y."/>
            <person name="Liu G."/>
            <person name="Chen Q."/>
            <person name="Chen Z."/>
            <person name="Lan J."/>
            <person name="Che J."/>
            <person name="Ge C."/>
            <person name="Shi H."/>
            <person name="Pan Z."/>
            <person name="Liu X."/>
        </authorList>
    </citation>
    <scope>NUCLEOTIDE SEQUENCE [LARGE SCALE GENOMIC DNA]</scope>
    <source>
        <strain evidence="1 2">FJAT-18043</strain>
    </source>
</reference>
<dbReference type="PATRIC" id="fig|1637975.4.peg.5503"/>
<organism evidence="1 2">
    <name type="scientific">Cytobacillus solani</name>
    <dbReference type="NCBI Taxonomy" id="1637975"/>
    <lineage>
        <taxon>Bacteria</taxon>
        <taxon>Bacillati</taxon>
        <taxon>Bacillota</taxon>
        <taxon>Bacilli</taxon>
        <taxon>Bacillales</taxon>
        <taxon>Bacillaceae</taxon>
        <taxon>Cytobacillus</taxon>
    </lineage>
</organism>